<protein>
    <submittedName>
        <fullName evidence="1">Uncharacterized protein</fullName>
    </submittedName>
</protein>
<keyword evidence="2" id="KW-1185">Reference proteome</keyword>
<sequence length="69" mass="7690">MPKCENCLCAFKAKGAEEVSLCLGWHSKAKIVFEACKSDHKSDEVLVTYTDEAHKKDESWEAVELADDA</sequence>
<dbReference type="EMBL" id="CP126657">
    <property type="protein sequence ID" value="WJZ97074.1"/>
    <property type="molecule type" value="Genomic_DNA"/>
</dbReference>
<reference evidence="1 2" key="1">
    <citation type="journal article" date="2023" name="Hortic Res">
        <title>The complete reference genome for grapevine (Vitis vinifera L.) genetics and breeding.</title>
        <authorList>
            <person name="Shi X."/>
            <person name="Cao S."/>
            <person name="Wang X."/>
            <person name="Huang S."/>
            <person name="Wang Y."/>
            <person name="Liu Z."/>
            <person name="Liu W."/>
            <person name="Leng X."/>
            <person name="Peng Y."/>
            <person name="Wang N."/>
            <person name="Wang Y."/>
            <person name="Ma Z."/>
            <person name="Xu X."/>
            <person name="Zhang F."/>
            <person name="Xue H."/>
            <person name="Zhong H."/>
            <person name="Wang Y."/>
            <person name="Zhang K."/>
            <person name="Velt A."/>
            <person name="Avia K."/>
            <person name="Holtgrawe D."/>
            <person name="Grimplet J."/>
            <person name="Matus J.T."/>
            <person name="Ware D."/>
            <person name="Wu X."/>
            <person name="Wang H."/>
            <person name="Liu C."/>
            <person name="Fang Y."/>
            <person name="Rustenholz C."/>
            <person name="Cheng Z."/>
            <person name="Xiao H."/>
            <person name="Zhou Y."/>
        </authorList>
    </citation>
    <scope>NUCLEOTIDE SEQUENCE [LARGE SCALE GENOMIC DNA]</scope>
    <source>
        <strain evidence="2">cv. Pinot noir / PN40024</strain>
        <tissue evidence="1">Leaf</tissue>
    </source>
</reference>
<name>A0ABY9CRD4_VITVI</name>
<evidence type="ECO:0000313" key="1">
    <source>
        <dbReference type="EMBL" id="WJZ97074.1"/>
    </source>
</evidence>
<organism evidence="1 2">
    <name type="scientific">Vitis vinifera</name>
    <name type="common">Grape</name>
    <dbReference type="NCBI Taxonomy" id="29760"/>
    <lineage>
        <taxon>Eukaryota</taxon>
        <taxon>Viridiplantae</taxon>
        <taxon>Streptophyta</taxon>
        <taxon>Embryophyta</taxon>
        <taxon>Tracheophyta</taxon>
        <taxon>Spermatophyta</taxon>
        <taxon>Magnoliopsida</taxon>
        <taxon>eudicotyledons</taxon>
        <taxon>Gunneridae</taxon>
        <taxon>Pentapetalae</taxon>
        <taxon>rosids</taxon>
        <taxon>Vitales</taxon>
        <taxon>Vitaceae</taxon>
        <taxon>Viteae</taxon>
        <taxon>Vitis</taxon>
    </lineage>
</organism>
<gene>
    <name evidence="1" type="ORF">VitviT2T_015708</name>
</gene>
<proteinExistence type="predicted"/>
<evidence type="ECO:0000313" key="2">
    <source>
        <dbReference type="Proteomes" id="UP001227230"/>
    </source>
</evidence>
<accession>A0ABY9CRD4</accession>
<dbReference type="Proteomes" id="UP001227230">
    <property type="component" value="Chromosome 10"/>
</dbReference>